<keyword evidence="7 8" id="KW-0472">Membrane</keyword>
<feature type="transmembrane region" description="Helical" evidence="8">
    <location>
        <begin position="234"/>
        <end position="251"/>
    </location>
</feature>
<evidence type="ECO:0000256" key="3">
    <source>
        <dbReference type="ARBA" id="ARBA00022448"/>
    </source>
</evidence>
<dbReference type="PATRIC" id="fig|1393736.3.peg.2244"/>
<evidence type="ECO:0000256" key="1">
    <source>
        <dbReference type="ARBA" id="ARBA00004651"/>
    </source>
</evidence>
<feature type="transmembrane region" description="Helical" evidence="8">
    <location>
        <begin position="12"/>
        <end position="40"/>
    </location>
</feature>
<evidence type="ECO:0000313" key="9">
    <source>
        <dbReference type="EMBL" id="EYU15216.1"/>
    </source>
</evidence>
<dbReference type="PANTHER" id="PTHR30269">
    <property type="entry name" value="TRANSMEMBRANE PROTEIN YFCA"/>
    <property type="match status" value="1"/>
</dbReference>
<feature type="transmembrane region" description="Helical" evidence="8">
    <location>
        <begin position="189"/>
        <end position="214"/>
    </location>
</feature>
<dbReference type="NCBIfam" id="NF007909">
    <property type="entry name" value="PRK10621.1"/>
    <property type="match status" value="1"/>
</dbReference>
<evidence type="ECO:0000256" key="6">
    <source>
        <dbReference type="ARBA" id="ARBA00022989"/>
    </source>
</evidence>
<dbReference type="Pfam" id="PF01925">
    <property type="entry name" value="TauE"/>
    <property type="match status" value="1"/>
</dbReference>
<comment type="similarity">
    <text evidence="2 8">Belongs to the 4-toluene sulfonate uptake permease (TSUP) (TC 2.A.102) family.</text>
</comment>
<keyword evidence="4 8" id="KW-1003">Cell membrane</keyword>
<evidence type="ECO:0000256" key="7">
    <source>
        <dbReference type="ARBA" id="ARBA00023136"/>
    </source>
</evidence>
<sequence length="267" mass="28447">MDWLLSSGAEVYILLFLVAMMAGFIDSISGGGGLLTIPALLSVGVSPVQALATNKLQAVGGSFSASFYFVRYGAVDLKSQRFAILMTLLGSMAGAIIVQFIKPDFLCQLLPVLVIIIGLYFLLTPAIGIEERHRRLTPVVFALLVGSGLGLYDGIFGPGVGSFYALAYVVLCGYNLAKSTAHAKVLNFASNVGSLALFILGGQVLWVLGLVMLAGQVIGARLGASLVLTHGQKLIRPMIVIISFLMSIKLLNDNHGDTIRSWLAFYF</sequence>
<evidence type="ECO:0000256" key="5">
    <source>
        <dbReference type="ARBA" id="ARBA00022692"/>
    </source>
</evidence>
<keyword evidence="10" id="KW-1185">Reference proteome</keyword>
<organism evidence="9 10">
    <name type="scientific">Photorhabdus aegyptia</name>
    <dbReference type="NCBI Taxonomy" id="2805098"/>
    <lineage>
        <taxon>Bacteria</taxon>
        <taxon>Pseudomonadati</taxon>
        <taxon>Pseudomonadota</taxon>
        <taxon>Gammaproteobacteria</taxon>
        <taxon>Enterobacterales</taxon>
        <taxon>Morganellaceae</taxon>
        <taxon>Photorhabdus</taxon>
    </lineage>
</organism>
<dbReference type="AlphaFoldDB" id="A0A022PHS4"/>
<feature type="transmembrane region" description="Helical" evidence="8">
    <location>
        <begin position="108"/>
        <end position="129"/>
    </location>
</feature>
<evidence type="ECO:0000256" key="2">
    <source>
        <dbReference type="ARBA" id="ARBA00009142"/>
    </source>
</evidence>
<evidence type="ECO:0000313" key="10">
    <source>
        <dbReference type="Proteomes" id="UP000023464"/>
    </source>
</evidence>
<feature type="transmembrane region" description="Helical" evidence="8">
    <location>
        <begin position="136"/>
        <end position="155"/>
    </location>
</feature>
<feature type="transmembrane region" description="Helical" evidence="8">
    <location>
        <begin position="52"/>
        <end position="70"/>
    </location>
</feature>
<dbReference type="RefSeq" id="WP_036778730.1">
    <property type="nucleotide sequence ID" value="NZ_CAWLTM010000086.1"/>
</dbReference>
<dbReference type="Proteomes" id="UP000023464">
    <property type="component" value="Unassembled WGS sequence"/>
</dbReference>
<dbReference type="InterPro" id="IPR002781">
    <property type="entry name" value="TM_pro_TauE-like"/>
</dbReference>
<feature type="transmembrane region" description="Helical" evidence="8">
    <location>
        <begin position="82"/>
        <end position="102"/>
    </location>
</feature>
<dbReference type="InterPro" id="IPR052017">
    <property type="entry name" value="TSUP"/>
</dbReference>
<dbReference type="EMBL" id="JFGV01000029">
    <property type="protein sequence ID" value="EYU15216.1"/>
    <property type="molecule type" value="Genomic_DNA"/>
</dbReference>
<gene>
    <name evidence="9" type="ORF">BA1DRAFT_02202</name>
</gene>
<comment type="subcellular location">
    <subcellularLocation>
        <location evidence="1 8">Cell membrane</location>
        <topology evidence="1 8">Multi-pass membrane protein</topology>
    </subcellularLocation>
</comment>
<proteinExistence type="inferred from homology"/>
<evidence type="ECO:0000256" key="8">
    <source>
        <dbReference type="RuleBase" id="RU363041"/>
    </source>
</evidence>
<dbReference type="PANTHER" id="PTHR30269:SF0">
    <property type="entry name" value="MEMBRANE TRANSPORTER PROTEIN YFCA-RELATED"/>
    <property type="match status" value="1"/>
</dbReference>
<comment type="caution">
    <text evidence="9">The sequence shown here is derived from an EMBL/GenBank/DDBJ whole genome shotgun (WGS) entry which is preliminary data.</text>
</comment>
<evidence type="ECO:0000256" key="4">
    <source>
        <dbReference type="ARBA" id="ARBA00022475"/>
    </source>
</evidence>
<protein>
    <recommendedName>
        <fullName evidence="8">Probable membrane transporter protein</fullName>
    </recommendedName>
</protein>
<accession>A0A022PHS4</accession>
<feature type="transmembrane region" description="Helical" evidence="8">
    <location>
        <begin position="161"/>
        <end position="177"/>
    </location>
</feature>
<keyword evidence="5 8" id="KW-0812">Transmembrane</keyword>
<dbReference type="GO" id="GO:0005886">
    <property type="term" value="C:plasma membrane"/>
    <property type="evidence" value="ECO:0007669"/>
    <property type="project" value="UniProtKB-SubCell"/>
</dbReference>
<reference evidence="9 10" key="1">
    <citation type="submission" date="2014-03" db="EMBL/GenBank/DDBJ databases">
        <title>Draft Genome of Photorhabdus luminescens BA1, an Egyptian Isolate.</title>
        <authorList>
            <person name="Ghazal S."/>
            <person name="Hurst S.G.IV."/>
            <person name="Morris K."/>
            <person name="Thomas K."/>
            <person name="Tisa L.S."/>
        </authorList>
    </citation>
    <scope>NUCLEOTIDE SEQUENCE [LARGE SCALE GENOMIC DNA]</scope>
    <source>
        <strain evidence="9 10">BA1</strain>
    </source>
</reference>
<keyword evidence="6 8" id="KW-1133">Transmembrane helix</keyword>
<name>A0A022PHS4_9GAMM</name>
<keyword evidence="3" id="KW-0813">Transport</keyword>